<dbReference type="InterPro" id="IPR008978">
    <property type="entry name" value="HSP20-like_chaperone"/>
</dbReference>
<gene>
    <name evidence="5" type="primary">hspA_1</name>
    <name evidence="5" type="ORF">Q31b_25270</name>
</gene>
<dbReference type="Gene3D" id="2.60.40.790">
    <property type="match status" value="1"/>
</dbReference>
<sequence>MTDTTLTPPKPAQVEAERTSQTPVYRPGFDILESENELTLYGDMPGVEDKDLDIRYENERLTIQGKVPARNESETMLRQEYGIGDYERTFMIGESIDAEKISAEIHNGVLIVHLPKTEAVKPKRIEVKAT</sequence>
<dbReference type="InterPro" id="IPR002068">
    <property type="entry name" value="A-crystallin/Hsp20_dom"/>
</dbReference>
<comment type="caution">
    <text evidence="5">The sequence shown here is derived from an EMBL/GenBank/DDBJ whole genome shotgun (WGS) entry which is preliminary data.</text>
</comment>
<protein>
    <submittedName>
        <fullName evidence="5">Spore protein SP21</fullName>
    </submittedName>
</protein>
<dbReference type="Pfam" id="PF00011">
    <property type="entry name" value="HSP20"/>
    <property type="match status" value="1"/>
</dbReference>
<dbReference type="Proteomes" id="UP000315471">
    <property type="component" value="Unassembled WGS sequence"/>
</dbReference>
<evidence type="ECO:0000313" key="5">
    <source>
        <dbReference type="EMBL" id="TWU43486.1"/>
    </source>
</evidence>
<evidence type="ECO:0000256" key="1">
    <source>
        <dbReference type="PROSITE-ProRule" id="PRU00285"/>
    </source>
</evidence>
<feature type="domain" description="SHSP" evidence="4">
    <location>
        <begin position="20"/>
        <end position="130"/>
    </location>
</feature>
<evidence type="ECO:0000259" key="4">
    <source>
        <dbReference type="PROSITE" id="PS01031"/>
    </source>
</evidence>
<proteinExistence type="inferred from homology"/>
<dbReference type="CDD" id="cd06464">
    <property type="entry name" value="ACD_sHsps-like"/>
    <property type="match status" value="1"/>
</dbReference>
<dbReference type="EMBL" id="SJPY01000003">
    <property type="protein sequence ID" value="TWU43486.1"/>
    <property type="molecule type" value="Genomic_DNA"/>
</dbReference>
<reference evidence="5 6" key="1">
    <citation type="submission" date="2019-02" db="EMBL/GenBank/DDBJ databases">
        <title>Deep-cultivation of Planctomycetes and their phenomic and genomic characterization uncovers novel biology.</title>
        <authorList>
            <person name="Wiegand S."/>
            <person name="Jogler M."/>
            <person name="Boedeker C."/>
            <person name="Pinto D."/>
            <person name="Vollmers J."/>
            <person name="Rivas-Marin E."/>
            <person name="Kohn T."/>
            <person name="Peeters S.H."/>
            <person name="Heuer A."/>
            <person name="Rast P."/>
            <person name="Oberbeckmann S."/>
            <person name="Bunk B."/>
            <person name="Jeske O."/>
            <person name="Meyerdierks A."/>
            <person name="Storesund J.E."/>
            <person name="Kallscheuer N."/>
            <person name="Luecker S."/>
            <person name="Lage O.M."/>
            <person name="Pohl T."/>
            <person name="Merkel B.J."/>
            <person name="Hornburger P."/>
            <person name="Mueller R.-W."/>
            <person name="Bruemmer F."/>
            <person name="Labrenz M."/>
            <person name="Spormann A.M."/>
            <person name="Op Den Camp H."/>
            <person name="Overmann J."/>
            <person name="Amann R."/>
            <person name="Jetten M.S.M."/>
            <person name="Mascher T."/>
            <person name="Medema M.H."/>
            <person name="Devos D.P."/>
            <person name="Kaster A.-K."/>
            <person name="Ovreas L."/>
            <person name="Rohde M."/>
            <person name="Galperin M.Y."/>
            <person name="Jogler C."/>
        </authorList>
    </citation>
    <scope>NUCLEOTIDE SEQUENCE [LARGE SCALE GENOMIC DNA]</scope>
    <source>
        <strain evidence="5 6">Q31b</strain>
    </source>
</reference>
<evidence type="ECO:0000256" key="2">
    <source>
        <dbReference type="RuleBase" id="RU003616"/>
    </source>
</evidence>
<dbReference type="SUPFAM" id="SSF49764">
    <property type="entry name" value="HSP20-like chaperones"/>
    <property type="match status" value="1"/>
</dbReference>
<comment type="similarity">
    <text evidence="1 2">Belongs to the small heat shock protein (HSP20) family.</text>
</comment>
<accession>A0A5C6E7N8</accession>
<organism evidence="5 6">
    <name type="scientific">Novipirellula aureliae</name>
    <dbReference type="NCBI Taxonomy" id="2527966"/>
    <lineage>
        <taxon>Bacteria</taxon>
        <taxon>Pseudomonadati</taxon>
        <taxon>Planctomycetota</taxon>
        <taxon>Planctomycetia</taxon>
        <taxon>Pirellulales</taxon>
        <taxon>Pirellulaceae</taxon>
        <taxon>Novipirellula</taxon>
    </lineage>
</organism>
<keyword evidence="6" id="KW-1185">Reference proteome</keyword>
<dbReference type="RefSeq" id="WP_146599902.1">
    <property type="nucleotide sequence ID" value="NZ_SJPY01000003.1"/>
</dbReference>
<dbReference type="OrthoDB" id="9792695at2"/>
<feature type="region of interest" description="Disordered" evidence="3">
    <location>
        <begin position="1"/>
        <end position="21"/>
    </location>
</feature>
<name>A0A5C6E7N8_9BACT</name>
<evidence type="ECO:0000256" key="3">
    <source>
        <dbReference type="SAM" id="MobiDB-lite"/>
    </source>
</evidence>
<dbReference type="PANTHER" id="PTHR11527">
    <property type="entry name" value="HEAT-SHOCK PROTEIN 20 FAMILY MEMBER"/>
    <property type="match status" value="1"/>
</dbReference>
<dbReference type="PROSITE" id="PS01031">
    <property type="entry name" value="SHSP"/>
    <property type="match status" value="1"/>
</dbReference>
<dbReference type="InterPro" id="IPR031107">
    <property type="entry name" value="Small_HSP"/>
</dbReference>
<dbReference type="AlphaFoldDB" id="A0A5C6E7N8"/>
<evidence type="ECO:0000313" key="6">
    <source>
        <dbReference type="Proteomes" id="UP000315471"/>
    </source>
</evidence>